<evidence type="ECO:0000256" key="5">
    <source>
        <dbReference type="ARBA" id="ARBA00022989"/>
    </source>
</evidence>
<evidence type="ECO:0000256" key="6">
    <source>
        <dbReference type="ARBA" id="ARBA00023136"/>
    </source>
</evidence>
<keyword evidence="3" id="KW-1003">Cell membrane</keyword>
<dbReference type="PANTHER" id="PTHR36838:SF3">
    <property type="entry name" value="TRANSPORTER AUXIN EFFLUX CARRIER EC FAMILY"/>
    <property type="match status" value="1"/>
</dbReference>
<dbReference type="OrthoDB" id="3435874at2"/>
<feature type="transmembrane region" description="Helical" evidence="7">
    <location>
        <begin position="6"/>
        <end position="25"/>
    </location>
</feature>
<evidence type="ECO:0008006" key="10">
    <source>
        <dbReference type="Google" id="ProtNLM"/>
    </source>
</evidence>
<gene>
    <name evidence="8" type="ORF">FB467_2017</name>
</gene>
<dbReference type="RefSeq" id="WP_141784966.1">
    <property type="nucleotide sequence ID" value="NZ_BAAAIK010000002.1"/>
</dbReference>
<comment type="subcellular location">
    <subcellularLocation>
        <location evidence="1">Membrane</location>
        <topology evidence="1">Multi-pass membrane protein</topology>
    </subcellularLocation>
</comment>
<reference evidence="8 9" key="1">
    <citation type="submission" date="2019-06" db="EMBL/GenBank/DDBJ databases">
        <title>Sequencing the genomes of 1000 actinobacteria strains.</title>
        <authorList>
            <person name="Klenk H.-P."/>
        </authorList>
    </citation>
    <scope>NUCLEOTIDE SEQUENCE [LARGE SCALE GENOMIC DNA]</scope>
    <source>
        <strain evidence="8 9">DSM 12335</strain>
    </source>
</reference>
<feature type="transmembrane region" description="Helical" evidence="7">
    <location>
        <begin position="123"/>
        <end position="144"/>
    </location>
</feature>
<organism evidence="8 9">
    <name type="scientific">Ornithinicoccus hortensis</name>
    <dbReference type="NCBI Taxonomy" id="82346"/>
    <lineage>
        <taxon>Bacteria</taxon>
        <taxon>Bacillati</taxon>
        <taxon>Actinomycetota</taxon>
        <taxon>Actinomycetes</taxon>
        <taxon>Micrococcales</taxon>
        <taxon>Intrasporangiaceae</taxon>
        <taxon>Ornithinicoccus</taxon>
    </lineage>
</organism>
<dbReference type="InterPro" id="IPR004776">
    <property type="entry name" value="Mem_transp_PIN-like"/>
</dbReference>
<feature type="transmembrane region" description="Helical" evidence="7">
    <location>
        <begin position="301"/>
        <end position="322"/>
    </location>
</feature>
<proteinExistence type="predicted"/>
<sequence length="323" mass="33430">MDILSVIIPFFALVLIGYLAARWHALPLAAVPGLNTYVLYFALSAMLFQLGARTPVVDLLDPTLIGLWVLSGLLVLSLAVASGLRQRLGWLDASFGGLIAVMSNSGFMGVPLITALLGTRAAGPIITTLLVDVVLMQSIAIALAHRGQAAAGPDGRAGQGGRALRRVATNPMPWAIVLGAAWGASGLTMVRPLEEVVTMLAASATPVALFTIGTVLARERMTAAQQGRRPATWTSPDVYWLTSLKLLLHPAAVGLLGWLAIRAGLPLSGAALGVLVLTAALPSAANTSMLAERFGADNGRIASVILVSTVLGFGTFSLAASLV</sequence>
<evidence type="ECO:0000313" key="9">
    <source>
        <dbReference type="Proteomes" id="UP000319516"/>
    </source>
</evidence>
<evidence type="ECO:0000256" key="7">
    <source>
        <dbReference type="SAM" id="Phobius"/>
    </source>
</evidence>
<keyword evidence="5 7" id="KW-1133">Transmembrane helix</keyword>
<dbReference type="GO" id="GO:0055085">
    <property type="term" value="P:transmembrane transport"/>
    <property type="evidence" value="ECO:0007669"/>
    <property type="project" value="InterPro"/>
</dbReference>
<feature type="transmembrane region" description="Helical" evidence="7">
    <location>
        <begin position="37"/>
        <end position="53"/>
    </location>
</feature>
<dbReference type="Pfam" id="PF03547">
    <property type="entry name" value="Mem_trans"/>
    <property type="match status" value="2"/>
</dbReference>
<evidence type="ECO:0000256" key="3">
    <source>
        <dbReference type="ARBA" id="ARBA00022475"/>
    </source>
</evidence>
<evidence type="ECO:0000313" key="8">
    <source>
        <dbReference type="EMBL" id="TQL50897.1"/>
    </source>
</evidence>
<dbReference type="PANTHER" id="PTHR36838">
    <property type="entry name" value="AUXIN EFFLUX CARRIER FAMILY PROTEIN"/>
    <property type="match status" value="1"/>
</dbReference>
<dbReference type="AlphaFoldDB" id="A0A542YS51"/>
<feature type="transmembrane region" description="Helical" evidence="7">
    <location>
        <begin position="65"/>
        <end position="84"/>
    </location>
</feature>
<keyword evidence="2" id="KW-0813">Transport</keyword>
<evidence type="ECO:0000256" key="1">
    <source>
        <dbReference type="ARBA" id="ARBA00004141"/>
    </source>
</evidence>
<protein>
    <recommendedName>
        <fullName evidence="10">AEC family transporter</fullName>
    </recommendedName>
</protein>
<feature type="transmembrane region" description="Helical" evidence="7">
    <location>
        <begin position="196"/>
        <end position="217"/>
    </location>
</feature>
<keyword evidence="6 7" id="KW-0472">Membrane</keyword>
<accession>A0A542YS51</accession>
<keyword evidence="9" id="KW-1185">Reference proteome</keyword>
<name>A0A542YS51_9MICO</name>
<dbReference type="EMBL" id="VFOP01000001">
    <property type="protein sequence ID" value="TQL50897.1"/>
    <property type="molecule type" value="Genomic_DNA"/>
</dbReference>
<dbReference type="Proteomes" id="UP000319516">
    <property type="component" value="Unassembled WGS sequence"/>
</dbReference>
<evidence type="ECO:0000256" key="2">
    <source>
        <dbReference type="ARBA" id="ARBA00022448"/>
    </source>
</evidence>
<feature type="transmembrane region" description="Helical" evidence="7">
    <location>
        <begin position="267"/>
        <end position="289"/>
    </location>
</feature>
<keyword evidence="4 7" id="KW-0812">Transmembrane</keyword>
<feature type="transmembrane region" description="Helical" evidence="7">
    <location>
        <begin position="172"/>
        <end position="190"/>
    </location>
</feature>
<dbReference type="GO" id="GO:0016020">
    <property type="term" value="C:membrane"/>
    <property type="evidence" value="ECO:0007669"/>
    <property type="project" value="UniProtKB-SubCell"/>
</dbReference>
<comment type="caution">
    <text evidence="8">The sequence shown here is derived from an EMBL/GenBank/DDBJ whole genome shotgun (WGS) entry which is preliminary data.</text>
</comment>
<evidence type="ECO:0000256" key="4">
    <source>
        <dbReference type="ARBA" id="ARBA00022692"/>
    </source>
</evidence>
<feature type="transmembrane region" description="Helical" evidence="7">
    <location>
        <begin position="96"/>
        <end position="117"/>
    </location>
</feature>
<feature type="transmembrane region" description="Helical" evidence="7">
    <location>
        <begin position="238"/>
        <end position="261"/>
    </location>
</feature>